<name>A0A6A5ZB99_9PLEO</name>
<feature type="compositionally biased region" description="Basic and acidic residues" evidence="1">
    <location>
        <begin position="1"/>
        <end position="22"/>
    </location>
</feature>
<feature type="compositionally biased region" description="Polar residues" evidence="1">
    <location>
        <begin position="40"/>
        <end position="54"/>
    </location>
</feature>
<dbReference type="EMBL" id="ML977320">
    <property type="protein sequence ID" value="KAF2116535.1"/>
    <property type="molecule type" value="Genomic_DNA"/>
</dbReference>
<feature type="region of interest" description="Disordered" evidence="1">
    <location>
        <begin position="1"/>
        <end position="103"/>
    </location>
</feature>
<accession>A0A6A5ZB99</accession>
<protein>
    <submittedName>
        <fullName evidence="3">Uncharacterized protein</fullName>
    </submittedName>
</protein>
<proteinExistence type="predicted"/>
<gene>
    <name evidence="3" type="ORF">BDV96DRAFT_644967</name>
</gene>
<evidence type="ECO:0000313" key="4">
    <source>
        <dbReference type="Proteomes" id="UP000799770"/>
    </source>
</evidence>
<dbReference type="Proteomes" id="UP000799770">
    <property type="component" value="Unassembled WGS sequence"/>
</dbReference>
<reference evidence="3" key="1">
    <citation type="journal article" date="2020" name="Stud. Mycol.">
        <title>101 Dothideomycetes genomes: a test case for predicting lifestyles and emergence of pathogens.</title>
        <authorList>
            <person name="Haridas S."/>
            <person name="Albert R."/>
            <person name="Binder M."/>
            <person name="Bloem J."/>
            <person name="Labutti K."/>
            <person name="Salamov A."/>
            <person name="Andreopoulos B."/>
            <person name="Baker S."/>
            <person name="Barry K."/>
            <person name="Bills G."/>
            <person name="Bluhm B."/>
            <person name="Cannon C."/>
            <person name="Castanera R."/>
            <person name="Culley D."/>
            <person name="Daum C."/>
            <person name="Ezra D."/>
            <person name="Gonzalez J."/>
            <person name="Henrissat B."/>
            <person name="Kuo A."/>
            <person name="Liang C."/>
            <person name="Lipzen A."/>
            <person name="Lutzoni F."/>
            <person name="Magnuson J."/>
            <person name="Mondo S."/>
            <person name="Nolan M."/>
            <person name="Ohm R."/>
            <person name="Pangilinan J."/>
            <person name="Park H.-J."/>
            <person name="Ramirez L."/>
            <person name="Alfaro M."/>
            <person name="Sun H."/>
            <person name="Tritt A."/>
            <person name="Yoshinaga Y."/>
            <person name="Zwiers L.-H."/>
            <person name="Turgeon B."/>
            <person name="Goodwin S."/>
            <person name="Spatafora J."/>
            <person name="Crous P."/>
            <person name="Grigoriev I."/>
        </authorList>
    </citation>
    <scope>NUCLEOTIDE SEQUENCE</scope>
    <source>
        <strain evidence="3">CBS 627.86</strain>
    </source>
</reference>
<keyword evidence="2" id="KW-1133">Transmembrane helix</keyword>
<dbReference type="AlphaFoldDB" id="A0A6A5ZB99"/>
<feature type="transmembrane region" description="Helical" evidence="2">
    <location>
        <begin position="114"/>
        <end position="143"/>
    </location>
</feature>
<evidence type="ECO:0000256" key="2">
    <source>
        <dbReference type="SAM" id="Phobius"/>
    </source>
</evidence>
<evidence type="ECO:0000256" key="1">
    <source>
        <dbReference type="SAM" id="MobiDB-lite"/>
    </source>
</evidence>
<feature type="compositionally biased region" description="Basic and acidic residues" evidence="1">
    <location>
        <begin position="87"/>
        <end position="103"/>
    </location>
</feature>
<keyword evidence="4" id="KW-1185">Reference proteome</keyword>
<evidence type="ECO:0000313" key="3">
    <source>
        <dbReference type="EMBL" id="KAF2116535.1"/>
    </source>
</evidence>
<organism evidence="3 4">
    <name type="scientific">Lophiotrema nucula</name>
    <dbReference type="NCBI Taxonomy" id="690887"/>
    <lineage>
        <taxon>Eukaryota</taxon>
        <taxon>Fungi</taxon>
        <taxon>Dikarya</taxon>
        <taxon>Ascomycota</taxon>
        <taxon>Pezizomycotina</taxon>
        <taxon>Dothideomycetes</taxon>
        <taxon>Pleosporomycetidae</taxon>
        <taxon>Pleosporales</taxon>
        <taxon>Lophiotremataceae</taxon>
        <taxon>Lophiotrema</taxon>
    </lineage>
</organism>
<keyword evidence="2" id="KW-0472">Membrane</keyword>
<sequence length="152" mass="17444">MVDRSDDASPHEEPPSHSDTLHPTHLSPVEPEAPEDTLPSYGTLTQQQSQQPPNTHLGPYSVSPPPYTIIDIPSVPTPEEQPLLYTEHQRKARERELESQKRAEDGRRNSDCCYWFFVLVIVSPVVLFLLWGLAWLVFLWLWLKGCDGHMCW</sequence>
<keyword evidence="2" id="KW-0812">Transmembrane</keyword>